<dbReference type="SFLD" id="SFLDG01605">
    <property type="entry name" value="Terpene_Cyclase_Like_1_N-term"/>
    <property type="match status" value="1"/>
</dbReference>
<dbReference type="SFLD" id="SFLDG01014">
    <property type="entry name" value="Terpene_Cyclase_Like_1_N-term"/>
    <property type="match status" value="1"/>
</dbReference>
<dbReference type="PANTHER" id="PTHR31739">
    <property type="entry name" value="ENT-COPALYL DIPHOSPHATE SYNTHASE, CHLOROPLASTIC"/>
    <property type="match status" value="1"/>
</dbReference>
<dbReference type="SUPFAM" id="SSF48576">
    <property type="entry name" value="Terpenoid synthases"/>
    <property type="match status" value="1"/>
</dbReference>
<protein>
    <recommendedName>
        <fullName evidence="4">Terpene synthase N-terminal domain-containing protein</fullName>
    </recommendedName>
</protein>
<dbReference type="InterPro" id="IPR008949">
    <property type="entry name" value="Isoprenoid_synthase_dom_sf"/>
</dbReference>
<sequence length="847" mass="97055">MDTQVTFPLGQDSASVQLPGPVVPESYIGGFENGVLKGSVKKQKRESDAATFSSISNNARHKQANTSLISWRCNAVAKPRLRALREVLHNGIPQMKWREVIEQDDEGVGSLEVSNLADVTNWVETIKSMLGSINDGETSISAYDTAWVALVRDIHGTNAPQFPSSLQWIVENQLPDGSWGDKFIFSAHDRILNTLACVIVLKSWNIYLGKCEQGMHFIRQNISKLEKENPEHMPIGFEIVFPSLIEMARHMKLDVLEDSLFSAEYLQPERFKAHKVLIAFIYFYKRQMNCRIPKDMMHMIPTTLLHSLEGICGLDWEKLLKLQCSDGSFLFSPSSTAFALMQTKDEKCLKYLKRTVKKFNGGAPSVYPVDLFEHLWAVDRLERLGISRYFRSEIKECLNYVYRYWTDDGICWARNSRVHDIDDTAMGFRLLRLHGHHVSPDVFEHFKKGGEFFCFVGQSNQAITGMFNLYRASQVAFPEENILEEAKTFSYSFLKEKRASNLLFDKWIISKDLPGEVGYSLDIPWYASLPRIETRFYIDQYGGEDDAWIAKSLYRMPMVNNNVYLHLAKLDFNNCQALHQIEWIDIQKWYTDFNLGDYGVTKRALLHAYFVAMSSIFEFERSSERLTWTQTVVLAEAISSYFEKASDEERSTFVQDFIEGSSCSEYINNINGRRKSSSPNTSRTGLLIALNELMTHGGEAYTHLQLSWKTWLLSWNANEEDNLAELLVCTIALSSGYSISLLDDEVKDDILSHPEYKNLKDLTNNVCHKLRSIRKLHEVDRREIDGVSIEEIMMQSVGSDMQALAQDVLQNSDGISHEMKQIFLVVAKSFFYNTYCPSKMIDLHIAK</sequence>
<reference evidence="5 6" key="1">
    <citation type="journal article" date="2020" name="IScience">
        <title>Genome Sequencing of the Endangered Kingdonia uniflora (Circaeasteraceae, Ranunculales) Reveals Potential Mechanisms of Evolutionary Specialization.</title>
        <authorList>
            <person name="Sun Y."/>
            <person name="Deng T."/>
            <person name="Zhang A."/>
            <person name="Moore M.J."/>
            <person name="Landis J.B."/>
            <person name="Lin N."/>
            <person name="Zhang H."/>
            <person name="Zhang X."/>
            <person name="Huang J."/>
            <person name="Zhang X."/>
            <person name="Sun H."/>
            <person name="Wang H."/>
        </authorList>
    </citation>
    <scope>NUCLEOTIDE SEQUENCE [LARGE SCALE GENOMIC DNA]</scope>
    <source>
        <strain evidence="5">TB1705</strain>
        <tissue evidence="5">Leaf</tissue>
    </source>
</reference>
<dbReference type="InterPro" id="IPR001906">
    <property type="entry name" value="Terpene_synth_N"/>
</dbReference>
<evidence type="ECO:0000256" key="2">
    <source>
        <dbReference type="ARBA" id="ARBA00022723"/>
    </source>
</evidence>
<dbReference type="Proteomes" id="UP000541444">
    <property type="component" value="Unassembled WGS sequence"/>
</dbReference>
<evidence type="ECO:0000313" key="6">
    <source>
        <dbReference type="Proteomes" id="UP000541444"/>
    </source>
</evidence>
<dbReference type="InterPro" id="IPR008930">
    <property type="entry name" value="Terpenoid_cyclase/PrenylTrfase"/>
</dbReference>
<organism evidence="5 6">
    <name type="scientific">Kingdonia uniflora</name>
    <dbReference type="NCBI Taxonomy" id="39325"/>
    <lineage>
        <taxon>Eukaryota</taxon>
        <taxon>Viridiplantae</taxon>
        <taxon>Streptophyta</taxon>
        <taxon>Embryophyta</taxon>
        <taxon>Tracheophyta</taxon>
        <taxon>Spermatophyta</taxon>
        <taxon>Magnoliopsida</taxon>
        <taxon>Ranunculales</taxon>
        <taxon>Circaeasteraceae</taxon>
        <taxon>Kingdonia</taxon>
    </lineage>
</organism>
<dbReference type="SUPFAM" id="SSF48239">
    <property type="entry name" value="Terpenoid cyclases/Protein prenyltransferases"/>
    <property type="match status" value="2"/>
</dbReference>
<dbReference type="FunFam" id="1.50.10.130:FF:000002">
    <property type="entry name" value="Ent-copalyl diphosphate synthase, chloroplastic"/>
    <property type="match status" value="1"/>
</dbReference>
<gene>
    <name evidence="5" type="ORF">GIB67_029091</name>
</gene>
<feature type="non-terminal residue" evidence="5">
    <location>
        <position position="1"/>
    </location>
</feature>
<dbReference type="GO" id="GO:0009507">
    <property type="term" value="C:chloroplast"/>
    <property type="evidence" value="ECO:0007669"/>
    <property type="project" value="TreeGrafter"/>
</dbReference>
<evidence type="ECO:0000256" key="1">
    <source>
        <dbReference type="ARBA" id="ARBA00001946"/>
    </source>
</evidence>
<dbReference type="Gene3D" id="1.10.600.10">
    <property type="entry name" value="Farnesyl Diphosphate Synthase"/>
    <property type="match status" value="1"/>
</dbReference>
<dbReference type="InterPro" id="IPR050148">
    <property type="entry name" value="Terpene_synthase-like"/>
</dbReference>
<name>A0A7J7N6Z5_9MAGN</name>
<dbReference type="OrthoDB" id="2343925at2759"/>
<dbReference type="EMBL" id="JACGCM010001011">
    <property type="protein sequence ID" value="KAF6162822.1"/>
    <property type="molecule type" value="Genomic_DNA"/>
</dbReference>
<keyword evidence="2" id="KW-0479">Metal-binding</keyword>
<dbReference type="Gene3D" id="1.50.10.130">
    <property type="entry name" value="Terpene synthase, N-terminal domain"/>
    <property type="match status" value="1"/>
</dbReference>
<comment type="caution">
    <text evidence="5">The sequence shown here is derived from an EMBL/GenBank/DDBJ whole genome shotgun (WGS) entry which is preliminary data.</text>
</comment>
<evidence type="ECO:0000259" key="4">
    <source>
        <dbReference type="Pfam" id="PF01397"/>
    </source>
</evidence>
<dbReference type="InterPro" id="IPR036965">
    <property type="entry name" value="Terpene_synth_N_sf"/>
</dbReference>
<evidence type="ECO:0000256" key="3">
    <source>
        <dbReference type="ARBA" id="ARBA00022842"/>
    </source>
</evidence>
<dbReference type="GO" id="GO:0000287">
    <property type="term" value="F:magnesium ion binding"/>
    <property type="evidence" value="ECO:0007669"/>
    <property type="project" value="TreeGrafter"/>
</dbReference>
<dbReference type="Gene3D" id="1.50.10.160">
    <property type="match status" value="1"/>
</dbReference>
<keyword evidence="6" id="KW-1185">Reference proteome</keyword>
<dbReference type="PANTHER" id="PTHR31739:SF4">
    <property type="entry name" value="ENT-COPALYL DIPHOSPHATE SYNTHASE, CHLOROPLASTIC"/>
    <property type="match status" value="1"/>
</dbReference>
<accession>A0A7J7N6Z5</accession>
<keyword evidence="3" id="KW-0460">Magnesium</keyword>
<proteinExistence type="predicted"/>
<dbReference type="GO" id="GO:0010333">
    <property type="term" value="F:terpene synthase activity"/>
    <property type="evidence" value="ECO:0007669"/>
    <property type="project" value="InterPro"/>
</dbReference>
<evidence type="ECO:0000313" key="5">
    <source>
        <dbReference type="EMBL" id="KAF6162822.1"/>
    </source>
</evidence>
<comment type="cofactor">
    <cofactor evidence="1">
        <name>Mg(2+)</name>
        <dbReference type="ChEBI" id="CHEBI:18420"/>
    </cofactor>
</comment>
<feature type="domain" description="Terpene synthase N-terminal" evidence="4">
    <location>
        <begin position="315"/>
        <end position="520"/>
    </location>
</feature>
<dbReference type="Pfam" id="PF01397">
    <property type="entry name" value="Terpene_synth"/>
    <property type="match status" value="1"/>
</dbReference>
<dbReference type="AlphaFoldDB" id="A0A7J7N6Z5"/>
<dbReference type="GO" id="GO:0009686">
    <property type="term" value="P:gibberellin biosynthetic process"/>
    <property type="evidence" value="ECO:0007669"/>
    <property type="project" value="TreeGrafter"/>
</dbReference>